<evidence type="ECO:0000313" key="3">
    <source>
        <dbReference type="Proteomes" id="UP001221757"/>
    </source>
</evidence>
<reference evidence="2" key="1">
    <citation type="submission" date="2023-03" db="EMBL/GenBank/DDBJ databases">
        <title>Massive genome expansion in bonnet fungi (Mycena s.s.) driven by repeated elements and novel gene families across ecological guilds.</title>
        <authorList>
            <consortium name="Lawrence Berkeley National Laboratory"/>
            <person name="Harder C.B."/>
            <person name="Miyauchi S."/>
            <person name="Viragh M."/>
            <person name="Kuo A."/>
            <person name="Thoen E."/>
            <person name="Andreopoulos B."/>
            <person name="Lu D."/>
            <person name="Skrede I."/>
            <person name="Drula E."/>
            <person name="Henrissat B."/>
            <person name="Morin E."/>
            <person name="Kohler A."/>
            <person name="Barry K."/>
            <person name="LaButti K."/>
            <person name="Morin E."/>
            <person name="Salamov A."/>
            <person name="Lipzen A."/>
            <person name="Mereny Z."/>
            <person name="Hegedus B."/>
            <person name="Baldrian P."/>
            <person name="Stursova M."/>
            <person name="Weitz H."/>
            <person name="Taylor A."/>
            <person name="Grigoriev I.V."/>
            <person name="Nagy L.G."/>
            <person name="Martin F."/>
            <person name="Kauserud H."/>
        </authorList>
    </citation>
    <scope>NUCLEOTIDE SEQUENCE</scope>
    <source>
        <strain evidence="2">CBHHK067</strain>
    </source>
</reference>
<proteinExistence type="predicted"/>
<sequence>MLPPLSASPHFSTALLSPVVGQAVSPDVSHHPRTRLTAPSLEATKRKPVPFKITTQLNKTWKRLHGGNALSTPSMSSTLSMSSSLVFHVKRTGLRRTFVDPKLTERFTLIFLVPESTMSPLSPNTPSPPTPAPSKRNPRLWGPL</sequence>
<comment type="caution">
    <text evidence="2">The sequence shown here is derived from an EMBL/GenBank/DDBJ whole genome shotgun (WGS) entry which is preliminary data.</text>
</comment>
<organism evidence="2 3">
    <name type="scientific">Mycena rosella</name>
    <name type="common">Pink bonnet</name>
    <name type="synonym">Agaricus rosellus</name>
    <dbReference type="NCBI Taxonomy" id="1033263"/>
    <lineage>
        <taxon>Eukaryota</taxon>
        <taxon>Fungi</taxon>
        <taxon>Dikarya</taxon>
        <taxon>Basidiomycota</taxon>
        <taxon>Agaricomycotina</taxon>
        <taxon>Agaricomycetes</taxon>
        <taxon>Agaricomycetidae</taxon>
        <taxon>Agaricales</taxon>
        <taxon>Marasmiineae</taxon>
        <taxon>Mycenaceae</taxon>
        <taxon>Mycena</taxon>
    </lineage>
</organism>
<feature type="compositionally biased region" description="Pro residues" evidence="1">
    <location>
        <begin position="123"/>
        <end position="132"/>
    </location>
</feature>
<evidence type="ECO:0000313" key="2">
    <source>
        <dbReference type="EMBL" id="KAJ7632099.1"/>
    </source>
</evidence>
<name>A0AAD7BVL8_MYCRO</name>
<dbReference type="Proteomes" id="UP001221757">
    <property type="component" value="Unassembled WGS sequence"/>
</dbReference>
<gene>
    <name evidence="2" type="ORF">B0H17DRAFT_1217545</name>
</gene>
<evidence type="ECO:0000256" key="1">
    <source>
        <dbReference type="SAM" id="MobiDB-lite"/>
    </source>
</evidence>
<protein>
    <submittedName>
        <fullName evidence="2">Uncharacterized protein</fullName>
    </submittedName>
</protein>
<accession>A0AAD7BVL8</accession>
<dbReference type="AlphaFoldDB" id="A0AAD7BVL8"/>
<feature type="region of interest" description="Disordered" evidence="1">
    <location>
        <begin position="118"/>
        <end position="144"/>
    </location>
</feature>
<keyword evidence="3" id="KW-1185">Reference proteome</keyword>
<dbReference type="EMBL" id="JARKIE010000492">
    <property type="protein sequence ID" value="KAJ7632099.1"/>
    <property type="molecule type" value="Genomic_DNA"/>
</dbReference>